<dbReference type="CDD" id="cd04776">
    <property type="entry name" value="HTH_GnyR"/>
    <property type="match status" value="1"/>
</dbReference>
<name>A0ABU9T2P6_9HYPH</name>
<keyword evidence="1 4" id="KW-0238">DNA-binding</keyword>
<comment type="caution">
    <text evidence="4">The sequence shown here is derived from an EMBL/GenBank/DDBJ whole genome shotgun (WGS) entry which is preliminary data.</text>
</comment>
<dbReference type="EMBL" id="JBBMQO010000001">
    <property type="protein sequence ID" value="MEM5500028.1"/>
    <property type="molecule type" value="Genomic_DNA"/>
</dbReference>
<dbReference type="InterPro" id="IPR047057">
    <property type="entry name" value="MerR_fam"/>
</dbReference>
<dbReference type="GO" id="GO:0003677">
    <property type="term" value="F:DNA binding"/>
    <property type="evidence" value="ECO:0007669"/>
    <property type="project" value="UniProtKB-KW"/>
</dbReference>
<gene>
    <name evidence="4" type="ORF">WNY59_00340</name>
</gene>
<dbReference type="PANTHER" id="PTHR30204">
    <property type="entry name" value="REDOX-CYCLING DRUG-SENSING TRANSCRIPTIONAL ACTIVATOR SOXR"/>
    <property type="match status" value="1"/>
</dbReference>
<dbReference type="SMART" id="SM00422">
    <property type="entry name" value="HTH_MERR"/>
    <property type="match status" value="1"/>
</dbReference>
<feature type="domain" description="HTH merR-type" evidence="3">
    <location>
        <begin position="15"/>
        <end position="82"/>
    </location>
</feature>
<proteinExistence type="predicted"/>
<dbReference type="Proteomes" id="UP001477870">
    <property type="component" value="Unassembled WGS sequence"/>
</dbReference>
<evidence type="ECO:0000256" key="2">
    <source>
        <dbReference type="SAM" id="Coils"/>
    </source>
</evidence>
<sequence>MNGLERFDKNNPEETFRIGQLAEEFDVTLRTLRFYEDKKLLAPRRIGNTRIYSRGDRARLRIILLGKRLGFSLADVAEILALYDPESGNVRQLKVSLEKGEEQLTKLQLERDQIDASISELEKTIVSFRNMLTEAEKK</sequence>
<dbReference type="Gene3D" id="1.10.1660.10">
    <property type="match status" value="1"/>
</dbReference>
<evidence type="ECO:0000313" key="5">
    <source>
        <dbReference type="Proteomes" id="UP001477870"/>
    </source>
</evidence>
<dbReference type="InterPro" id="IPR000551">
    <property type="entry name" value="MerR-type_HTH_dom"/>
</dbReference>
<accession>A0ABU9T2P6</accession>
<organism evidence="4 5">
    <name type="scientific">Ahrensia kielensis</name>
    <dbReference type="NCBI Taxonomy" id="76980"/>
    <lineage>
        <taxon>Bacteria</taxon>
        <taxon>Pseudomonadati</taxon>
        <taxon>Pseudomonadota</taxon>
        <taxon>Alphaproteobacteria</taxon>
        <taxon>Hyphomicrobiales</taxon>
        <taxon>Ahrensiaceae</taxon>
        <taxon>Ahrensia</taxon>
    </lineage>
</organism>
<evidence type="ECO:0000259" key="3">
    <source>
        <dbReference type="PROSITE" id="PS50937"/>
    </source>
</evidence>
<dbReference type="SUPFAM" id="SSF46955">
    <property type="entry name" value="Putative DNA-binding domain"/>
    <property type="match status" value="1"/>
</dbReference>
<dbReference type="InterPro" id="IPR009061">
    <property type="entry name" value="DNA-bd_dom_put_sf"/>
</dbReference>
<dbReference type="Pfam" id="PF13411">
    <property type="entry name" value="MerR_1"/>
    <property type="match status" value="1"/>
</dbReference>
<evidence type="ECO:0000256" key="1">
    <source>
        <dbReference type="ARBA" id="ARBA00023125"/>
    </source>
</evidence>
<protein>
    <submittedName>
        <fullName evidence="4">MerR family DNA-binding transcriptional regulator</fullName>
    </submittedName>
</protein>
<reference evidence="4 5" key="1">
    <citation type="submission" date="2024-03" db="EMBL/GenBank/DDBJ databases">
        <title>Community enrichment and isolation of bacterial strains for fucoidan degradation.</title>
        <authorList>
            <person name="Sichert A."/>
        </authorList>
    </citation>
    <scope>NUCLEOTIDE SEQUENCE [LARGE SCALE GENOMIC DNA]</scope>
    <source>
        <strain evidence="4 5">AS62</strain>
    </source>
</reference>
<evidence type="ECO:0000313" key="4">
    <source>
        <dbReference type="EMBL" id="MEM5500028.1"/>
    </source>
</evidence>
<keyword evidence="5" id="KW-1185">Reference proteome</keyword>
<feature type="coiled-coil region" evidence="2">
    <location>
        <begin position="90"/>
        <end position="138"/>
    </location>
</feature>
<keyword evidence="2" id="KW-0175">Coiled coil</keyword>
<dbReference type="PROSITE" id="PS50937">
    <property type="entry name" value="HTH_MERR_2"/>
    <property type="match status" value="1"/>
</dbReference>
<dbReference type="PANTHER" id="PTHR30204:SF58">
    <property type="entry name" value="HTH-TYPE TRANSCRIPTIONAL REGULATOR YFMP"/>
    <property type="match status" value="1"/>
</dbReference>
<dbReference type="RefSeq" id="WP_342845938.1">
    <property type="nucleotide sequence ID" value="NZ_JBBMQO010000001.1"/>
</dbReference>